<keyword evidence="14" id="KW-1185">Reference proteome</keyword>
<comment type="similarity">
    <text evidence="2 11">Belongs to the UDP-glycosyltransferase family.</text>
</comment>
<dbReference type="Proteomes" id="UP001176961">
    <property type="component" value="Unassembled WGS sequence"/>
</dbReference>
<dbReference type="PROSITE" id="PS00375">
    <property type="entry name" value="UDPGT"/>
    <property type="match status" value="1"/>
</dbReference>
<dbReference type="GO" id="GO:0015020">
    <property type="term" value="F:glucuronosyltransferase activity"/>
    <property type="evidence" value="ECO:0007669"/>
    <property type="project" value="UniProtKB-EC"/>
</dbReference>
<comment type="subcellular location">
    <subcellularLocation>
        <location evidence="1">Membrane</location>
        <topology evidence="1">Single-pass membrane protein</topology>
    </subcellularLocation>
</comment>
<evidence type="ECO:0000256" key="4">
    <source>
        <dbReference type="ARBA" id="ARBA00022676"/>
    </source>
</evidence>
<evidence type="ECO:0000256" key="12">
    <source>
        <dbReference type="SAM" id="Phobius"/>
    </source>
</evidence>
<reference evidence="13" key="1">
    <citation type="submission" date="2023-07" db="EMBL/GenBank/DDBJ databases">
        <authorList>
            <consortium name="CYATHOMIX"/>
        </authorList>
    </citation>
    <scope>NUCLEOTIDE SEQUENCE</scope>
    <source>
        <strain evidence="13">N/A</strain>
    </source>
</reference>
<accession>A0AA36H5K6</accession>
<evidence type="ECO:0000256" key="3">
    <source>
        <dbReference type="ARBA" id="ARBA00012544"/>
    </source>
</evidence>
<dbReference type="Gene3D" id="3.40.50.2000">
    <property type="entry name" value="Glycogen Phosphorylase B"/>
    <property type="match status" value="2"/>
</dbReference>
<evidence type="ECO:0000256" key="6">
    <source>
        <dbReference type="ARBA" id="ARBA00022692"/>
    </source>
</evidence>
<evidence type="ECO:0000256" key="1">
    <source>
        <dbReference type="ARBA" id="ARBA00004167"/>
    </source>
</evidence>
<evidence type="ECO:0000256" key="7">
    <source>
        <dbReference type="ARBA" id="ARBA00022729"/>
    </source>
</evidence>
<sequence>MAHFVKFYLQVYLLSVMIGYYTLLLALLACGSDGYKFLVYSPIYGYSHTNFMGILADTLTEAGHNVTMLMPIMDEEQQNKTGVKLTTNIIKVPIDERIAPIVKYQSAMISRLWTMQPTISALFEMKKNMTTWFTCQCERVFQDEKLIKQLEEEHFDVGIAEGFMACGFGVFKIAKIKTTLATLASVHMDPISEAIGEPVTPSYVPGGMSAAGDQMNIFARFQNALEVFFAREFIPSVFVSEVNSFKKKFGSEFSDWQQLFADASYLFTNSNPYLDYPRPMLHKTVNIGGITASYDPEKNRLSAEWDAILNERNTTVLVSFGSVAKAIYMPDKYMQTLLKVFESMPETTFIFKFEEEKSKIADHLRNVHLSTWLPQKALLGDPRLTAFITHGGLGSVTELAYQGKPAILIPLFGDQPRNAKMLTKHGGAIYLTKYDLDTPEKLQESLKVILSKPSYALKAKRLSEMLRNQPVSPKQLFLRHCEFAAKFGRLPNLDPYGRQLSFMEYYLIDVALLLIIIFAIAIYIMTKVLLTCFSISKKVKKD</sequence>
<keyword evidence="4 11" id="KW-0328">Glycosyltransferase</keyword>
<dbReference type="InterPro" id="IPR050271">
    <property type="entry name" value="UDP-glycosyltransferase"/>
</dbReference>
<keyword evidence="8 12" id="KW-1133">Transmembrane helix</keyword>
<evidence type="ECO:0000313" key="13">
    <source>
        <dbReference type="EMBL" id="CAJ0603983.1"/>
    </source>
</evidence>
<dbReference type="PROSITE" id="PS51257">
    <property type="entry name" value="PROKAR_LIPOPROTEIN"/>
    <property type="match status" value="1"/>
</dbReference>
<evidence type="ECO:0000256" key="10">
    <source>
        <dbReference type="ARBA" id="ARBA00047475"/>
    </source>
</evidence>
<dbReference type="AlphaFoldDB" id="A0AA36H5K6"/>
<dbReference type="PANTHER" id="PTHR48043:SF23">
    <property type="entry name" value="UDP-GLUCURONOSYLTRANSFERASE"/>
    <property type="match status" value="1"/>
</dbReference>
<protein>
    <recommendedName>
        <fullName evidence="3">glucuronosyltransferase</fullName>
        <ecNumber evidence="3">2.4.1.17</ecNumber>
    </recommendedName>
</protein>
<dbReference type="EMBL" id="CATQJL010000305">
    <property type="protein sequence ID" value="CAJ0603983.1"/>
    <property type="molecule type" value="Genomic_DNA"/>
</dbReference>
<comment type="caution">
    <text evidence="13">The sequence shown here is derived from an EMBL/GenBank/DDBJ whole genome shotgun (WGS) entry which is preliminary data.</text>
</comment>
<comment type="catalytic activity">
    <reaction evidence="10">
        <text>glucuronate acceptor + UDP-alpha-D-glucuronate = acceptor beta-D-glucuronoside + UDP + H(+)</text>
        <dbReference type="Rhea" id="RHEA:21032"/>
        <dbReference type="ChEBI" id="CHEBI:15378"/>
        <dbReference type="ChEBI" id="CHEBI:58052"/>
        <dbReference type="ChEBI" id="CHEBI:58223"/>
        <dbReference type="ChEBI" id="CHEBI:132367"/>
        <dbReference type="ChEBI" id="CHEBI:132368"/>
        <dbReference type="EC" id="2.4.1.17"/>
    </reaction>
</comment>
<keyword evidence="5 11" id="KW-0808">Transferase</keyword>
<evidence type="ECO:0000256" key="2">
    <source>
        <dbReference type="ARBA" id="ARBA00009995"/>
    </source>
</evidence>
<keyword evidence="6 12" id="KW-0812">Transmembrane</keyword>
<dbReference type="InterPro" id="IPR002213">
    <property type="entry name" value="UDP_glucos_trans"/>
</dbReference>
<name>A0AA36H5K6_CYLNA</name>
<dbReference type="EC" id="2.4.1.17" evidence="3"/>
<keyword evidence="9 12" id="KW-0472">Membrane</keyword>
<gene>
    <name evidence="13" type="ORF">CYNAS_LOCUS15966</name>
</gene>
<dbReference type="CDD" id="cd03784">
    <property type="entry name" value="GT1_Gtf-like"/>
    <property type="match status" value="1"/>
</dbReference>
<dbReference type="GO" id="GO:0016020">
    <property type="term" value="C:membrane"/>
    <property type="evidence" value="ECO:0007669"/>
    <property type="project" value="UniProtKB-SubCell"/>
</dbReference>
<dbReference type="SUPFAM" id="SSF53756">
    <property type="entry name" value="UDP-Glycosyltransferase/glycogen phosphorylase"/>
    <property type="match status" value="1"/>
</dbReference>
<proteinExistence type="inferred from homology"/>
<evidence type="ECO:0000256" key="9">
    <source>
        <dbReference type="ARBA" id="ARBA00023136"/>
    </source>
</evidence>
<dbReference type="PANTHER" id="PTHR48043">
    <property type="entry name" value="EG:EG0003.4 PROTEIN-RELATED"/>
    <property type="match status" value="1"/>
</dbReference>
<dbReference type="InterPro" id="IPR035595">
    <property type="entry name" value="UDP_glycos_trans_CS"/>
</dbReference>
<dbReference type="FunFam" id="3.40.50.2000:FF:000038">
    <property type="entry name" value="UDP-GlucuronosylTransferase"/>
    <property type="match status" value="1"/>
</dbReference>
<evidence type="ECO:0000256" key="11">
    <source>
        <dbReference type="RuleBase" id="RU003718"/>
    </source>
</evidence>
<feature type="transmembrane region" description="Helical" evidence="12">
    <location>
        <begin position="505"/>
        <end position="530"/>
    </location>
</feature>
<evidence type="ECO:0000256" key="8">
    <source>
        <dbReference type="ARBA" id="ARBA00022989"/>
    </source>
</evidence>
<dbReference type="Pfam" id="PF00201">
    <property type="entry name" value="UDPGT"/>
    <property type="match status" value="1"/>
</dbReference>
<evidence type="ECO:0000256" key="5">
    <source>
        <dbReference type="ARBA" id="ARBA00022679"/>
    </source>
</evidence>
<organism evidence="13 14">
    <name type="scientific">Cylicocyclus nassatus</name>
    <name type="common">Nematode worm</name>
    <dbReference type="NCBI Taxonomy" id="53992"/>
    <lineage>
        <taxon>Eukaryota</taxon>
        <taxon>Metazoa</taxon>
        <taxon>Ecdysozoa</taxon>
        <taxon>Nematoda</taxon>
        <taxon>Chromadorea</taxon>
        <taxon>Rhabditida</taxon>
        <taxon>Rhabditina</taxon>
        <taxon>Rhabditomorpha</taxon>
        <taxon>Strongyloidea</taxon>
        <taxon>Strongylidae</taxon>
        <taxon>Cylicocyclus</taxon>
    </lineage>
</organism>
<keyword evidence="7" id="KW-0732">Signal</keyword>
<feature type="transmembrane region" description="Helical" evidence="12">
    <location>
        <begin position="7"/>
        <end position="29"/>
    </location>
</feature>
<evidence type="ECO:0000313" key="14">
    <source>
        <dbReference type="Proteomes" id="UP001176961"/>
    </source>
</evidence>